<dbReference type="AlphaFoldDB" id="A0A5S3R861"/>
<dbReference type="PANTHER" id="PTHR37293:SF5">
    <property type="entry name" value="DNA REPLICATION PROTEIN"/>
    <property type="match status" value="1"/>
</dbReference>
<dbReference type="OrthoDB" id="3199595at2"/>
<proteinExistence type="inferred from homology"/>
<comment type="similarity">
    <text evidence="1">Belongs to the DnaB/DnaD family.</text>
</comment>
<evidence type="ECO:0000256" key="1">
    <source>
        <dbReference type="ARBA" id="ARBA00093462"/>
    </source>
</evidence>
<gene>
    <name evidence="3" type="ORF">FFL34_06915</name>
</gene>
<dbReference type="Proteomes" id="UP000306980">
    <property type="component" value="Unassembled WGS sequence"/>
</dbReference>
<dbReference type="InterPro" id="IPR006343">
    <property type="entry name" value="DnaB/C_C"/>
</dbReference>
<dbReference type="InterPro" id="IPR053162">
    <property type="entry name" value="DnaD"/>
</dbReference>
<feature type="domain" description="DnaB/C C-terminal" evidence="2">
    <location>
        <begin position="17"/>
        <end position="78"/>
    </location>
</feature>
<sequence>MSAITDFWDKNGFGANNVEAKKQLLSWLDYSNFKDPKEVILKAMNIACASNKRKLNYVEGILHNWQNESLLTIEDINNAQDKTNKTTKSGGTRYESW</sequence>
<dbReference type="SUPFAM" id="SSF158499">
    <property type="entry name" value="DnaD domain-like"/>
    <property type="match status" value="1"/>
</dbReference>
<comment type="caution">
    <text evidence="3">The sequence shown here is derived from an EMBL/GenBank/DDBJ whole genome shotgun (WGS) entry which is preliminary data.</text>
</comment>
<evidence type="ECO:0000259" key="2">
    <source>
        <dbReference type="Pfam" id="PF07261"/>
    </source>
</evidence>
<dbReference type="InterPro" id="IPR034829">
    <property type="entry name" value="DnaD-like_sf"/>
</dbReference>
<protein>
    <submittedName>
        <fullName evidence="3">DnaD domain protein</fullName>
    </submittedName>
</protein>
<accession>A0A5S3R861</accession>
<dbReference type="Pfam" id="PF07261">
    <property type="entry name" value="DnaB_2"/>
    <property type="match status" value="1"/>
</dbReference>
<organism evidence="3 4">
    <name type="scientific">Lentibacillus cibarius</name>
    <dbReference type="NCBI Taxonomy" id="2583219"/>
    <lineage>
        <taxon>Bacteria</taxon>
        <taxon>Bacillati</taxon>
        <taxon>Bacillota</taxon>
        <taxon>Bacilli</taxon>
        <taxon>Bacillales</taxon>
        <taxon>Bacillaceae</taxon>
        <taxon>Lentibacillus</taxon>
    </lineage>
</organism>
<dbReference type="PANTHER" id="PTHR37293">
    <property type="entry name" value="PHAGE REPLICATION PROTEIN-RELATED"/>
    <property type="match status" value="1"/>
</dbReference>
<evidence type="ECO:0000313" key="3">
    <source>
        <dbReference type="EMBL" id="TMN23813.1"/>
    </source>
</evidence>
<name>A0A5S3R861_9BACI</name>
<dbReference type="NCBIfam" id="TIGR01446">
    <property type="entry name" value="DnaD_dom"/>
    <property type="match status" value="1"/>
</dbReference>
<reference evidence="3 4" key="1">
    <citation type="submission" date="2019-05" db="EMBL/GenBank/DDBJ databases">
        <title>Genomic analysis of Lentibacillus sp. NKC220-2.</title>
        <authorList>
            <person name="Oh Y.J."/>
        </authorList>
    </citation>
    <scope>NUCLEOTIDE SEQUENCE [LARGE SCALE GENOMIC DNA]</scope>
    <source>
        <strain evidence="3 4">NKC220-2</strain>
    </source>
</reference>
<evidence type="ECO:0000313" key="4">
    <source>
        <dbReference type="Proteomes" id="UP000306980"/>
    </source>
</evidence>
<dbReference type="EMBL" id="VCIA01000001">
    <property type="protein sequence ID" value="TMN23813.1"/>
    <property type="molecule type" value="Genomic_DNA"/>
</dbReference>
<dbReference type="Gene3D" id="1.10.10.630">
    <property type="entry name" value="DnaD domain-like"/>
    <property type="match status" value="1"/>
</dbReference>